<evidence type="ECO:0000256" key="3">
    <source>
        <dbReference type="ARBA" id="ARBA00022741"/>
    </source>
</evidence>
<keyword evidence="4" id="KW-0067">ATP-binding</keyword>
<dbReference type="Gene3D" id="1.20.1560.10">
    <property type="entry name" value="ABC transporter type 1, transmembrane domain"/>
    <property type="match status" value="1"/>
</dbReference>
<dbReference type="Pfam" id="PF00005">
    <property type="entry name" value="ABC_tran"/>
    <property type="match status" value="1"/>
</dbReference>
<dbReference type="GO" id="GO:0005886">
    <property type="term" value="C:plasma membrane"/>
    <property type="evidence" value="ECO:0007669"/>
    <property type="project" value="UniProtKB-SubCell"/>
</dbReference>
<dbReference type="PROSITE" id="PS00211">
    <property type="entry name" value="ABC_TRANSPORTER_1"/>
    <property type="match status" value="1"/>
</dbReference>
<dbReference type="PROSITE" id="PS50929">
    <property type="entry name" value="ABC_TM1F"/>
    <property type="match status" value="1"/>
</dbReference>
<gene>
    <name evidence="10" type="ORF">BSK71_14620</name>
</gene>
<comment type="subcellular location">
    <subcellularLocation>
        <location evidence="1">Cell membrane</location>
        <topology evidence="1">Multi-pass membrane protein</topology>
    </subcellularLocation>
</comment>
<evidence type="ECO:0000259" key="8">
    <source>
        <dbReference type="PROSITE" id="PS50893"/>
    </source>
</evidence>
<dbReference type="PROSITE" id="PS50893">
    <property type="entry name" value="ABC_TRANSPORTER_2"/>
    <property type="match status" value="1"/>
</dbReference>
<dbReference type="OrthoDB" id="9806127at2"/>
<evidence type="ECO:0000256" key="7">
    <source>
        <dbReference type="SAM" id="Phobius"/>
    </source>
</evidence>
<evidence type="ECO:0000313" key="11">
    <source>
        <dbReference type="Proteomes" id="UP000189286"/>
    </source>
</evidence>
<reference evidence="11" key="1">
    <citation type="submission" date="2016-11" db="EMBL/GenBank/DDBJ databases">
        <authorList>
            <person name="Panda P."/>
            <person name="Visnovsky S."/>
            <person name="Pitman A."/>
        </authorList>
    </citation>
    <scope>NUCLEOTIDE SEQUENCE [LARGE SCALE GENOMIC DNA]</scope>
    <source>
        <strain evidence="11">ICMP 9972</strain>
    </source>
</reference>
<dbReference type="InterPro" id="IPR011527">
    <property type="entry name" value="ABC1_TM_dom"/>
</dbReference>
<dbReference type="AlphaFoldDB" id="A0A1V2R201"/>
<evidence type="ECO:0000259" key="9">
    <source>
        <dbReference type="PROSITE" id="PS50929"/>
    </source>
</evidence>
<dbReference type="InterPro" id="IPR017871">
    <property type="entry name" value="ABC_transporter-like_CS"/>
</dbReference>
<feature type="transmembrane region" description="Helical" evidence="7">
    <location>
        <begin position="60"/>
        <end position="88"/>
    </location>
</feature>
<dbReference type="SMART" id="SM00382">
    <property type="entry name" value="AAA"/>
    <property type="match status" value="1"/>
</dbReference>
<dbReference type="CDD" id="cd18556">
    <property type="entry name" value="ABC_6TM_McjD_like"/>
    <property type="match status" value="1"/>
</dbReference>
<feature type="transmembrane region" description="Helical" evidence="7">
    <location>
        <begin position="282"/>
        <end position="306"/>
    </location>
</feature>
<dbReference type="InterPro" id="IPR039421">
    <property type="entry name" value="Type_1_exporter"/>
</dbReference>
<keyword evidence="3" id="KW-0547">Nucleotide-binding</keyword>
<dbReference type="Proteomes" id="UP000189286">
    <property type="component" value="Unassembled WGS sequence"/>
</dbReference>
<evidence type="ECO:0000256" key="6">
    <source>
        <dbReference type="ARBA" id="ARBA00023136"/>
    </source>
</evidence>
<dbReference type="Pfam" id="PF00664">
    <property type="entry name" value="ABC_membrane"/>
    <property type="match status" value="1"/>
</dbReference>
<dbReference type="RefSeq" id="WP_039364357.1">
    <property type="nucleotide sequence ID" value="NZ_JRMH01000002.1"/>
</dbReference>
<proteinExistence type="predicted"/>
<sequence length="585" mass="64781">MKKFAFIVSYFGGIASQSIKRQFVFIALTSFLSTIIISFQPVIMAKLVSVIEQPGSDLSVALSALALSYIVLMCLRKLSSAIIIIMMISLRNKLVIMLSDHYLKNIFHGYKIKENENTGDITQRLNQASDELSTVLRNTVHNFLPPLLQLTFSIIVIIFHESYVVAILFCIYFGLYFLVKGKFNSQIVMLYNDFYGTSVKKYSVITDSVKNIGAARACNSYPFLFARYEALLNTIEGKHASLLREDVKFLVAESCLNVLFFGAAFLFSLYQALHQQISLGHFVMISSYIILLSGPLESIGAMYTALMKSTESLNGFIKDIRLPREHIFSERSQAGESVALTLSDVTFHYQGATSPAVEHFSLNISGPGFITLTGTSGSGKSTLAKLIAGEINPTAGSIRLNGRDLRNMTAEDLAGTLYHVSQNDGIFMDTLRFNLQIACPGASDPQLIDALNLARLDDLQYDEGTDILDMVIGDGGLTLSGGQRQRLSLARLFLREPNIIILDEVTSALDVINEIKVIENIKSRFPTAIILSISHRYTTFHFSDEILVLSREGLADRGRLTVLRERCPYIRSVMQNAADAEAAAV</sequence>
<name>A0A1V2R201_9GAMM</name>
<dbReference type="GO" id="GO:0140359">
    <property type="term" value="F:ABC-type transporter activity"/>
    <property type="evidence" value="ECO:0007669"/>
    <property type="project" value="InterPro"/>
</dbReference>
<dbReference type="InterPro" id="IPR003439">
    <property type="entry name" value="ABC_transporter-like_ATP-bd"/>
</dbReference>
<dbReference type="InterPro" id="IPR036640">
    <property type="entry name" value="ABC1_TM_sf"/>
</dbReference>
<dbReference type="GO" id="GO:0005524">
    <property type="term" value="F:ATP binding"/>
    <property type="evidence" value="ECO:0007669"/>
    <property type="project" value="UniProtKB-KW"/>
</dbReference>
<keyword evidence="6 7" id="KW-0472">Membrane</keyword>
<dbReference type="EMBL" id="MPUJ01000009">
    <property type="protein sequence ID" value="ONK04318.1"/>
    <property type="molecule type" value="Genomic_DNA"/>
</dbReference>
<feature type="domain" description="ABC transporter" evidence="8">
    <location>
        <begin position="340"/>
        <end position="576"/>
    </location>
</feature>
<evidence type="ECO:0000256" key="2">
    <source>
        <dbReference type="ARBA" id="ARBA00022692"/>
    </source>
</evidence>
<feature type="transmembrane region" description="Helical" evidence="7">
    <location>
        <begin position="152"/>
        <end position="179"/>
    </location>
</feature>
<dbReference type="SUPFAM" id="SSF90123">
    <property type="entry name" value="ABC transporter transmembrane region"/>
    <property type="match status" value="1"/>
</dbReference>
<comment type="caution">
    <text evidence="10">The sequence shown here is derived from an EMBL/GenBank/DDBJ whole genome shotgun (WGS) entry which is preliminary data.</text>
</comment>
<feature type="domain" description="ABC transmembrane type-1" evidence="9">
    <location>
        <begin position="24"/>
        <end position="308"/>
    </location>
</feature>
<organism evidence="10 11">
    <name type="scientific">Pectobacterium actinidiae</name>
    <dbReference type="NCBI Taxonomy" id="1507808"/>
    <lineage>
        <taxon>Bacteria</taxon>
        <taxon>Pseudomonadati</taxon>
        <taxon>Pseudomonadota</taxon>
        <taxon>Gammaproteobacteria</taxon>
        <taxon>Enterobacterales</taxon>
        <taxon>Pectobacteriaceae</taxon>
        <taxon>Pectobacterium</taxon>
    </lineage>
</organism>
<dbReference type="PANTHER" id="PTHR24221">
    <property type="entry name" value="ATP-BINDING CASSETTE SUB-FAMILY B"/>
    <property type="match status" value="1"/>
</dbReference>
<evidence type="ECO:0000256" key="5">
    <source>
        <dbReference type="ARBA" id="ARBA00022989"/>
    </source>
</evidence>
<dbReference type="InterPro" id="IPR003593">
    <property type="entry name" value="AAA+_ATPase"/>
</dbReference>
<dbReference type="GO" id="GO:0016887">
    <property type="term" value="F:ATP hydrolysis activity"/>
    <property type="evidence" value="ECO:0007669"/>
    <property type="project" value="InterPro"/>
</dbReference>
<evidence type="ECO:0000313" key="10">
    <source>
        <dbReference type="EMBL" id="ONK04318.1"/>
    </source>
</evidence>
<dbReference type="PANTHER" id="PTHR24221:SF654">
    <property type="entry name" value="ATP-BINDING CASSETTE SUB-FAMILY B MEMBER 6"/>
    <property type="match status" value="1"/>
</dbReference>
<evidence type="ECO:0000256" key="1">
    <source>
        <dbReference type="ARBA" id="ARBA00004651"/>
    </source>
</evidence>
<keyword evidence="2 7" id="KW-0812">Transmembrane</keyword>
<keyword evidence="5 7" id="KW-1133">Transmembrane helix</keyword>
<feature type="transmembrane region" description="Helical" evidence="7">
    <location>
        <begin position="25"/>
        <end position="48"/>
    </location>
</feature>
<dbReference type="GO" id="GO:0034040">
    <property type="term" value="F:ATPase-coupled lipid transmembrane transporter activity"/>
    <property type="evidence" value="ECO:0007669"/>
    <property type="project" value="TreeGrafter"/>
</dbReference>
<feature type="transmembrane region" description="Helical" evidence="7">
    <location>
        <begin position="249"/>
        <end position="270"/>
    </location>
</feature>
<dbReference type="InterPro" id="IPR027417">
    <property type="entry name" value="P-loop_NTPase"/>
</dbReference>
<accession>A0A1V2R201</accession>
<dbReference type="SUPFAM" id="SSF52540">
    <property type="entry name" value="P-loop containing nucleoside triphosphate hydrolases"/>
    <property type="match status" value="1"/>
</dbReference>
<protein>
    <submittedName>
        <fullName evidence="10">ABC transporter</fullName>
    </submittedName>
</protein>
<evidence type="ECO:0000256" key="4">
    <source>
        <dbReference type="ARBA" id="ARBA00022840"/>
    </source>
</evidence>
<dbReference type="Gene3D" id="3.40.50.300">
    <property type="entry name" value="P-loop containing nucleotide triphosphate hydrolases"/>
    <property type="match status" value="1"/>
</dbReference>